<evidence type="ECO:0000256" key="11">
    <source>
        <dbReference type="SAM" id="MobiDB-lite"/>
    </source>
</evidence>
<organism evidence="12 13">
    <name type="scientific">Bradymonas sediminis</name>
    <dbReference type="NCBI Taxonomy" id="1548548"/>
    <lineage>
        <taxon>Bacteria</taxon>
        <taxon>Deltaproteobacteria</taxon>
        <taxon>Bradymonadales</taxon>
        <taxon>Bradymonadaceae</taxon>
        <taxon>Bradymonas</taxon>
    </lineage>
</organism>
<dbReference type="KEGG" id="bsed:DN745_09125"/>
<protein>
    <recommendedName>
        <fullName evidence="10">Diadenylate cyclase</fullName>
        <shortName evidence="10">DAC</shortName>
        <ecNumber evidence="10">2.7.7.85</ecNumber>
    </recommendedName>
    <alternativeName>
        <fullName evidence="10">Cyclic-di-AMP synthase</fullName>
        <shortName evidence="10">c-di-AMP synthase</shortName>
    </alternativeName>
</protein>
<keyword evidence="13" id="KW-1185">Reference proteome</keyword>
<dbReference type="InterPro" id="IPR034701">
    <property type="entry name" value="CdaA"/>
</dbReference>
<evidence type="ECO:0000256" key="5">
    <source>
        <dbReference type="ARBA" id="ARBA00022695"/>
    </source>
</evidence>
<feature type="region of interest" description="Disordered" evidence="11">
    <location>
        <begin position="286"/>
        <end position="332"/>
    </location>
</feature>
<evidence type="ECO:0000313" key="13">
    <source>
        <dbReference type="Proteomes" id="UP000249799"/>
    </source>
</evidence>
<evidence type="ECO:0000313" key="12">
    <source>
        <dbReference type="EMBL" id="AWV89492.1"/>
    </source>
</evidence>
<keyword evidence="8 10" id="KW-1133">Transmembrane helix</keyword>
<dbReference type="Proteomes" id="UP000249799">
    <property type="component" value="Chromosome"/>
</dbReference>
<evidence type="ECO:0000256" key="1">
    <source>
        <dbReference type="ARBA" id="ARBA00000877"/>
    </source>
</evidence>
<proteinExistence type="inferred from homology"/>
<keyword evidence="6 10" id="KW-0547">Nucleotide-binding</keyword>
<dbReference type="EMBL" id="CP030032">
    <property type="protein sequence ID" value="AWV89492.1"/>
    <property type="molecule type" value="Genomic_DNA"/>
</dbReference>
<evidence type="ECO:0000256" key="2">
    <source>
        <dbReference type="ARBA" id="ARBA00022475"/>
    </source>
</evidence>
<dbReference type="InterPro" id="IPR050338">
    <property type="entry name" value="DisA"/>
</dbReference>
<dbReference type="NCBIfam" id="TIGR00159">
    <property type="entry name" value="diadenylate cyclase CdaA"/>
    <property type="match status" value="1"/>
</dbReference>
<evidence type="ECO:0000256" key="10">
    <source>
        <dbReference type="HAMAP-Rule" id="MF_01499"/>
    </source>
</evidence>
<keyword evidence="2 10" id="KW-1003">Cell membrane</keyword>
<keyword evidence="4 10" id="KW-0812">Transmembrane</keyword>
<comment type="function">
    <text evidence="10">Catalyzes the condensation of 2 ATP molecules into cyclic di-AMP (c-di-AMP), a second messenger used to regulate differing processes in different bacteria.</text>
</comment>
<evidence type="ECO:0000256" key="6">
    <source>
        <dbReference type="ARBA" id="ARBA00022741"/>
    </source>
</evidence>
<reference evidence="12 13" key="1">
    <citation type="submission" date="2018-06" db="EMBL/GenBank/DDBJ databases">
        <title>Lujinxingia sediminis gen. nov. sp. nov., a new facultative anaerobic member of the class Deltaproteobacteria, and proposal of Lujinxingaceae fam. nov.</title>
        <authorList>
            <person name="Guo L.-Y."/>
            <person name="Li C.-M."/>
            <person name="Wang S."/>
            <person name="Du Z.-J."/>
        </authorList>
    </citation>
    <scope>NUCLEOTIDE SEQUENCE [LARGE SCALE GENOMIC DNA]</scope>
    <source>
        <strain evidence="12 13">FA350</strain>
    </source>
</reference>
<dbReference type="SUPFAM" id="SSF143597">
    <property type="entry name" value="YojJ-like"/>
    <property type="match status" value="1"/>
</dbReference>
<feature type="transmembrane region" description="Helical" evidence="10">
    <location>
        <begin position="42"/>
        <end position="59"/>
    </location>
</feature>
<dbReference type="OrthoDB" id="9807385at2"/>
<dbReference type="RefSeq" id="WP_111334172.1">
    <property type="nucleotide sequence ID" value="NZ_CP030032.1"/>
</dbReference>
<dbReference type="GO" id="GO:0005524">
    <property type="term" value="F:ATP binding"/>
    <property type="evidence" value="ECO:0007669"/>
    <property type="project" value="UniProtKB-UniRule"/>
</dbReference>
<keyword evidence="3 10" id="KW-0808">Transferase</keyword>
<keyword evidence="9 10" id="KW-0472">Membrane</keyword>
<comment type="catalytic activity">
    <reaction evidence="1 10">
        <text>2 ATP = 3',3'-c-di-AMP + 2 diphosphate</text>
        <dbReference type="Rhea" id="RHEA:35655"/>
        <dbReference type="ChEBI" id="CHEBI:30616"/>
        <dbReference type="ChEBI" id="CHEBI:33019"/>
        <dbReference type="ChEBI" id="CHEBI:71500"/>
        <dbReference type="EC" id="2.7.7.85"/>
    </reaction>
</comment>
<keyword evidence="5 10" id="KW-0548">Nucleotidyltransferase</keyword>
<feature type="transmembrane region" description="Helical" evidence="10">
    <location>
        <begin position="71"/>
        <end position="88"/>
    </location>
</feature>
<evidence type="ECO:0000256" key="3">
    <source>
        <dbReference type="ARBA" id="ARBA00022679"/>
    </source>
</evidence>
<gene>
    <name evidence="10" type="primary">dacA</name>
    <name evidence="12" type="ORF">DN745_09125</name>
</gene>
<dbReference type="Gene3D" id="3.40.1700.10">
    <property type="entry name" value="DNA integrity scanning protein, DisA, N-terminal domain"/>
    <property type="match status" value="1"/>
</dbReference>
<dbReference type="PROSITE" id="PS51794">
    <property type="entry name" value="DAC"/>
    <property type="match status" value="1"/>
</dbReference>
<dbReference type="GO" id="GO:0106408">
    <property type="term" value="F:diadenylate cyclase activity"/>
    <property type="evidence" value="ECO:0007669"/>
    <property type="project" value="UniProtKB-EC"/>
</dbReference>
<comment type="subunit">
    <text evidence="10">Probably a homodimer.</text>
</comment>
<name>A0A2Z4FKS0_9DELT</name>
<dbReference type="GO" id="GO:0004016">
    <property type="term" value="F:adenylate cyclase activity"/>
    <property type="evidence" value="ECO:0007669"/>
    <property type="project" value="UniProtKB-UniRule"/>
</dbReference>
<evidence type="ECO:0000256" key="8">
    <source>
        <dbReference type="ARBA" id="ARBA00022989"/>
    </source>
</evidence>
<comment type="caution">
    <text evidence="10">Lacks conserved residue(s) required for the propagation of feature annotation.</text>
</comment>
<accession>A0A2Z4FKS0</accession>
<feature type="transmembrane region" description="Helical" evidence="10">
    <location>
        <begin position="16"/>
        <end position="35"/>
    </location>
</feature>
<dbReference type="Pfam" id="PF02457">
    <property type="entry name" value="DAC"/>
    <property type="match status" value="1"/>
</dbReference>
<dbReference type="FunFam" id="3.40.1700.10:FF:000002">
    <property type="entry name" value="Diadenylate cyclase"/>
    <property type="match status" value="1"/>
</dbReference>
<evidence type="ECO:0000256" key="4">
    <source>
        <dbReference type="ARBA" id="ARBA00022692"/>
    </source>
</evidence>
<dbReference type="InterPro" id="IPR036888">
    <property type="entry name" value="DNA_integrity_DisA_N_sf"/>
</dbReference>
<feature type="compositionally biased region" description="Basic and acidic residues" evidence="11">
    <location>
        <begin position="320"/>
        <end position="332"/>
    </location>
</feature>
<evidence type="ECO:0000256" key="7">
    <source>
        <dbReference type="ARBA" id="ARBA00022840"/>
    </source>
</evidence>
<dbReference type="PANTHER" id="PTHR34185:SF1">
    <property type="entry name" value="DIADENYLATE CYCLASE"/>
    <property type="match status" value="1"/>
</dbReference>
<evidence type="ECO:0000256" key="9">
    <source>
        <dbReference type="ARBA" id="ARBA00023136"/>
    </source>
</evidence>
<dbReference type="PANTHER" id="PTHR34185">
    <property type="entry name" value="DIADENYLATE CYCLASE"/>
    <property type="match status" value="1"/>
</dbReference>
<dbReference type="GO" id="GO:0006171">
    <property type="term" value="P:cAMP biosynthetic process"/>
    <property type="evidence" value="ECO:0007669"/>
    <property type="project" value="InterPro"/>
</dbReference>
<dbReference type="InterPro" id="IPR003390">
    <property type="entry name" value="DNA_integrity_scan_DisA_N"/>
</dbReference>
<dbReference type="HAMAP" id="MF_01499">
    <property type="entry name" value="DacA"/>
    <property type="match status" value="1"/>
</dbReference>
<sequence>MEQILDIFRIHGWTDALRVFFDVAIVYYVIYRILLLIKGTRAVQMLFGLVVVIVFFIISQKQYLNLATAHWFIEQFIANFIIIIVIIFQHDIRRALAHFGRSSMLSGGSVFEETQVLEEIIKASVMLSSRKIGALIAIEREANLDDYTEEGIKIDAVVTKDLLYSIFVPEHQNPLHDGALIVQQGRVTAAGCFLPLTNNNRVEKTLGTRHRAGIGLSEETDAAIVIVSEESGTISVGYRGELTRDLDANQMRDHLQRIFSAAPLNQSRTTLVDRWRDWRSSVKRNAALHAATKRNAPATDGAAKSSGTSPDLSKPAEAGADEKVSETHEATH</sequence>
<comment type="similarity">
    <text evidence="10">Belongs to the adenylate cyclase family. DacA/CdaA subfamily.</text>
</comment>
<keyword evidence="7 10" id="KW-0067">ATP-binding</keyword>
<dbReference type="EC" id="2.7.7.85" evidence="10"/>
<dbReference type="AlphaFoldDB" id="A0A2Z4FKS0"/>